<protein>
    <submittedName>
        <fullName evidence="2">Uncharacterized protein</fullName>
    </submittedName>
</protein>
<comment type="caution">
    <text evidence="2">The sequence shown here is derived from an EMBL/GenBank/DDBJ whole genome shotgun (WGS) entry which is preliminary data.</text>
</comment>
<evidence type="ECO:0000313" key="2">
    <source>
        <dbReference type="EMBL" id="MCJ2542382.1"/>
    </source>
</evidence>
<accession>A0ABT0C9I4</accession>
<reference evidence="2" key="1">
    <citation type="submission" date="2021-02" db="EMBL/GenBank/DDBJ databases">
        <title>The CRISPR/cas machinery reduction and long-range gene transfer in the hot spring cyanobacterium Synechococcus.</title>
        <authorList>
            <person name="Dvorak P."/>
            <person name="Jahodarova E."/>
            <person name="Hasler P."/>
            <person name="Poulickova A."/>
        </authorList>
    </citation>
    <scope>NUCLEOTIDE SEQUENCE</scope>
    <source>
        <strain evidence="2">Rupite</strain>
    </source>
</reference>
<sequence length="174" mass="19906">MPTTPKTPTPAPLPPWIRWAIVGSVVVAIGLGAFWQHGQPERQVRVHTERLLQAVEGRNWERVESLLSEAYADDWGFDKETALSYSQQVFGQFFRLRIQPQELQVQISPEARGKATVWFVIEGSGGPLANLTRDQVNALEQPFQFYWQRPGGNPYRWELIRIENPDLEIPAVRS</sequence>
<keyword evidence="3" id="KW-1185">Reference proteome</keyword>
<gene>
    <name evidence="2" type="ORF">JX360_05585</name>
</gene>
<name>A0ABT0C9I4_THEVL</name>
<keyword evidence="1" id="KW-0812">Transmembrane</keyword>
<dbReference type="Proteomes" id="UP000830835">
    <property type="component" value="Unassembled WGS sequence"/>
</dbReference>
<keyword evidence="1" id="KW-0472">Membrane</keyword>
<dbReference type="EMBL" id="JAFIRA010000009">
    <property type="protein sequence ID" value="MCJ2542382.1"/>
    <property type="molecule type" value="Genomic_DNA"/>
</dbReference>
<proteinExistence type="predicted"/>
<evidence type="ECO:0000256" key="1">
    <source>
        <dbReference type="SAM" id="Phobius"/>
    </source>
</evidence>
<dbReference type="RefSeq" id="WP_244349613.1">
    <property type="nucleotide sequence ID" value="NZ_JAFIRA010000009.1"/>
</dbReference>
<keyword evidence="1" id="KW-1133">Transmembrane helix</keyword>
<feature type="transmembrane region" description="Helical" evidence="1">
    <location>
        <begin position="16"/>
        <end position="35"/>
    </location>
</feature>
<organism evidence="2 3">
    <name type="scientific">Thermostichus vulcanus str. 'Rupite'</name>
    <dbReference type="NCBI Taxonomy" id="2813851"/>
    <lineage>
        <taxon>Bacteria</taxon>
        <taxon>Bacillati</taxon>
        <taxon>Cyanobacteriota</taxon>
        <taxon>Cyanophyceae</taxon>
        <taxon>Thermostichales</taxon>
        <taxon>Thermostichaceae</taxon>
        <taxon>Thermostichus</taxon>
    </lineage>
</organism>
<evidence type="ECO:0000313" key="3">
    <source>
        <dbReference type="Proteomes" id="UP000830835"/>
    </source>
</evidence>